<dbReference type="SUPFAM" id="SSF54211">
    <property type="entry name" value="Ribosomal protein S5 domain 2-like"/>
    <property type="match status" value="1"/>
</dbReference>
<dbReference type="InterPro" id="IPR036554">
    <property type="entry name" value="GHMP_kinase_C_sf"/>
</dbReference>
<dbReference type="Gene3D" id="3.30.230.120">
    <property type="match status" value="1"/>
</dbReference>
<dbReference type="PRINTS" id="PR00960">
    <property type="entry name" value="LMBPPROTEIN"/>
</dbReference>
<dbReference type="InterPro" id="IPR013750">
    <property type="entry name" value="GHMP_kinase_C_dom"/>
</dbReference>
<dbReference type="RefSeq" id="WP_016481609.1">
    <property type="nucleotide sequence ID" value="NC_021487.1"/>
</dbReference>
<dbReference type="GO" id="GO:0005524">
    <property type="term" value="F:ATP binding"/>
    <property type="evidence" value="ECO:0007669"/>
    <property type="project" value="UniProtKB-KW"/>
</dbReference>
<sequence>MLVKSHAPVRIDFAGGWTDVNLFALGAGGAVVNATINHYVSGELEVYEEPEALSFPVALAGSQEGLRVAYRCDLPSGSGLGTSAALNVVWLSLIHSQIASEEDRARIAELAYQLEEMLGILGGKQDQYAAAFGGVNFMTFNQKVHVERLAISPKFIEMLEQRLVLCYTGKPRLSGSIHAHVWGAFKRGVPQTVQALYGLRDCALRMREALLGEDIAQFASILSENWQHQKALDPSITNDQIELLFEVASKAGAIGGKACGAGGGGCLLFCAKEGKANEVAMALSKAGARIIPFHFEWKGLEVTREE</sequence>
<dbReference type="AlphaFoldDB" id="S0EST8"/>
<dbReference type="KEGG" id="ccz:CCALI_00208"/>
<dbReference type="InterPro" id="IPR001174">
    <property type="entry name" value="HddA/FKP"/>
</dbReference>
<dbReference type="InterPro" id="IPR020568">
    <property type="entry name" value="Ribosomal_Su5_D2-typ_SF"/>
</dbReference>
<protein>
    <submittedName>
        <fullName evidence="8">Predicted kinase related to galactokinase and mevalonate kinase</fullName>
        <ecNumber evidence="8">2.7.1.168</ecNumber>
    </submittedName>
</protein>
<dbReference type="eggNOG" id="COG2605">
    <property type="taxonomic scope" value="Bacteria"/>
</dbReference>
<dbReference type="Pfam" id="PF08544">
    <property type="entry name" value="GHMP_kinases_C"/>
    <property type="match status" value="1"/>
</dbReference>
<keyword evidence="2" id="KW-0547">Nucleotide-binding</keyword>
<evidence type="ECO:0000259" key="6">
    <source>
        <dbReference type="Pfam" id="PF00288"/>
    </source>
</evidence>
<evidence type="ECO:0000256" key="4">
    <source>
        <dbReference type="ARBA" id="ARBA00022840"/>
    </source>
</evidence>
<evidence type="ECO:0000256" key="5">
    <source>
        <dbReference type="ARBA" id="ARBA00038121"/>
    </source>
</evidence>
<dbReference type="InterPro" id="IPR006204">
    <property type="entry name" value="GHMP_kinase_N_dom"/>
</dbReference>
<feature type="domain" description="GHMP kinase N-terminal" evidence="6">
    <location>
        <begin position="61"/>
        <end position="134"/>
    </location>
</feature>
<feature type="domain" description="GHMP kinase C-terminal" evidence="7">
    <location>
        <begin position="206"/>
        <end position="287"/>
    </location>
</feature>
<dbReference type="GO" id="GO:0042352">
    <property type="term" value="P:GDP-L-fucose salvage"/>
    <property type="evidence" value="ECO:0007669"/>
    <property type="project" value="TreeGrafter"/>
</dbReference>
<dbReference type="Proteomes" id="UP000014227">
    <property type="component" value="Chromosome I"/>
</dbReference>
<dbReference type="OrthoDB" id="9812992at2"/>
<evidence type="ECO:0000256" key="1">
    <source>
        <dbReference type="ARBA" id="ARBA00022679"/>
    </source>
</evidence>
<dbReference type="SUPFAM" id="SSF55060">
    <property type="entry name" value="GHMP Kinase, C-terminal domain"/>
    <property type="match status" value="1"/>
</dbReference>
<keyword evidence="9" id="KW-1185">Reference proteome</keyword>
<dbReference type="EC" id="2.7.1.168" evidence="8"/>
<name>S0EST8_CHTCT</name>
<dbReference type="PANTHER" id="PTHR32463:SF0">
    <property type="entry name" value="L-FUCOSE KINASE"/>
    <property type="match status" value="1"/>
</dbReference>
<dbReference type="PATRIC" id="fig|1303518.3.peg.208"/>
<dbReference type="InterPro" id="IPR014606">
    <property type="entry name" value="Heptose_7-P_kinase"/>
</dbReference>
<dbReference type="GO" id="GO:0050201">
    <property type="term" value="F:fucokinase activity"/>
    <property type="evidence" value="ECO:0007669"/>
    <property type="project" value="TreeGrafter"/>
</dbReference>
<evidence type="ECO:0000256" key="2">
    <source>
        <dbReference type="ARBA" id="ARBA00022741"/>
    </source>
</evidence>
<keyword evidence="4" id="KW-0067">ATP-binding</keyword>
<accession>S0EST8</accession>
<evidence type="ECO:0000313" key="9">
    <source>
        <dbReference type="Proteomes" id="UP000014227"/>
    </source>
</evidence>
<dbReference type="PANTHER" id="PTHR32463">
    <property type="entry name" value="L-FUCOSE KINASE"/>
    <property type="match status" value="1"/>
</dbReference>
<organism evidence="8 9">
    <name type="scientific">Chthonomonas calidirosea (strain DSM 23976 / ICMP 18418 / T49)</name>
    <dbReference type="NCBI Taxonomy" id="1303518"/>
    <lineage>
        <taxon>Bacteria</taxon>
        <taxon>Bacillati</taxon>
        <taxon>Armatimonadota</taxon>
        <taxon>Chthonomonadia</taxon>
        <taxon>Chthonomonadales</taxon>
        <taxon>Chthonomonadaceae</taxon>
        <taxon>Chthonomonas</taxon>
    </lineage>
</organism>
<proteinExistence type="inferred from homology"/>
<evidence type="ECO:0000259" key="7">
    <source>
        <dbReference type="Pfam" id="PF08544"/>
    </source>
</evidence>
<comment type="similarity">
    <text evidence="5">Belongs to the GHMP kinase family.</text>
</comment>
<dbReference type="STRING" id="454171.CP488_00949"/>
<dbReference type="Pfam" id="PF00288">
    <property type="entry name" value="GHMP_kinases_N"/>
    <property type="match status" value="1"/>
</dbReference>
<keyword evidence="1 8" id="KW-0808">Transferase</keyword>
<dbReference type="InterPro" id="IPR052203">
    <property type="entry name" value="GHMP_Kinase-Related"/>
</dbReference>
<dbReference type="HOGENOM" id="CLU_048558_1_0_0"/>
<dbReference type="EMBL" id="HF951689">
    <property type="protein sequence ID" value="CCW34045.1"/>
    <property type="molecule type" value="Genomic_DNA"/>
</dbReference>
<gene>
    <name evidence="8" type="ORF">CCALI_00208</name>
</gene>
<evidence type="ECO:0000313" key="8">
    <source>
        <dbReference type="EMBL" id="CCW34045.1"/>
    </source>
</evidence>
<keyword evidence="3 8" id="KW-0418">Kinase</keyword>
<dbReference type="PIRSF" id="PIRSF036406">
    <property type="entry name" value="Hept_kin"/>
    <property type="match status" value="1"/>
</dbReference>
<evidence type="ECO:0000256" key="3">
    <source>
        <dbReference type="ARBA" id="ARBA00022777"/>
    </source>
</evidence>
<reference evidence="9" key="1">
    <citation type="submission" date="2013-03" db="EMBL/GenBank/DDBJ databases">
        <title>Genome sequence of Chthonomonas calidirosea, the first sequenced genome from the Armatimonadetes phylum (formally candidate division OP10).</title>
        <authorList>
            <person name="Lee K.C.Y."/>
            <person name="Morgan X.C."/>
            <person name="Dunfield P.F."/>
            <person name="Tamas I."/>
            <person name="Houghton K.M."/>
            <person name="Vyssotski M."/>
            <person name="Ryan J.L.J."/>
            <person name="Lagutin K."/>
            <person name="McDonald I.R."/>
            <person name="Stott M.B."/>
        </authorList>
    </citation>
    <scope>NUCLEOTIDE SEQUENCE [LARGE SCALE GENOMIC DNA]</scope>
    <source>
        <strain evidence="9">DSM 23976 / ICMP 18418 / T49</strain>
    </source>
</reference>
<dbReference type="InParanoid" id="S0EST8"/>